<dbReference type="Proteomes" id="UP000248916">
    <property type="component" value="Unassembled WGS sequence"/>
</dbReference>
<evidence type="ECO:0000259" key="9">
    <source>
        <dbReference type="PROSITE" id="PS50893"/>
    </source>
</evidence>
<keyword evidence="5 10" id="KW-0067">ATP-binding</keyword>
<dbReference type="InterPro" id="IPR003439">
    <property type="entry name" value="ABC_transporter-like_ATP-bd"/>
</dbReference>
<keyword evidence="3" id="KW-0997">Cell inner membrane</keyword>
<keyword evidence="4" id="KW-0547">Nucleotide-binding</keyword>
<evidence type="ECO:0000256" key="4">
    <source>
        <dbReference type="ARBA" id="ARBA00022741"/>
    </source>
</evidence>
<accession>A0A2W7NQX7</accession>
<dbReference type="GO" id="GO:0016887">
    <property type="term" value="F:ATP hydrolysis activity"/>
    <property type="evidence" value="ECO:0007669"/>
    <property type="project" value="InterPro"/>
</dbReference>
<evidence type="ECO:0000256" key="3">
    <source>
        <dbReference type="ARBA" id="ARBA00022519"/>
    </source>
</evidence>
<dbReference type="SUPFAM" id="SSF52540">
    <property type="entry name" value="P-loop containing nucleoside triphosphate hydrolases"/>
    <property type="match status" value="1"/>
</dbReference>
<dbReference type="InterPro" id="IPR017871">
    <property type="entry name" value="ABC_transporter-like_CS"/>
</dbReference>
<gene>
    <name evidence="10" type="ORF">LX81_00730</name>
</gene>
<comment type="caution">
    <text evidence="10">The sequence shown here is derived from an EMBL/GenBank/DDBJ whole genome shotgun (WGS) entry which is preliminary data.</text>
</comment>
<keyword evidence="6" id="KW-1278">Translocase</keyword>
<dbReference type="RefSeq" id="WP_111536031.1">
    <property type="nucleotide sequence ID" value="NZ_QKZL01000002.1"/>
</dbReference>
<dbReference type="EMBL" id="QKZL01000002">
    <property type="protein sequence ID" value="PZX19034.1"/>
    <property type="molecule type" value="Genomic_DNA"/>
</dbReference>
<evidence type="ECO:0000256" key="7">
    <source>
        <dbReference type="ARBA" id="ARBA00023136"/>
    </source>
</evidence>
<protein>
    <submittedName>
        <fullName evidence="10">Thiamine transport system ATP-binding protein</fullName>
    </submittedName>
</protein>
<sequence>MLTLDAVEIARGAFCLRADFVIPGGALVALIGASGAGKSTLLEAIGGFVPISGGSIYWSGADITREPPDRRPVATLFQDNNLFPHLTVSANMALGLTLRRRPSAADRKQVTEMLERVGLDGLGDRKPGALSGGQRSRVALARAVLQNRPLLLLDEPFAALGPALKAEMIGLVVGLARERGKTLMMITHDPQDAHLLGDQTILIADGRAEEPADTKRLFSAPPPSLASYLGT</sequence>
<dbReference type="InterPro" id="IPR050093">
    <property type="entry name" value="ABC_SmlMolc_Importer"/>
</dbReference>
<evidence type="ECO:0000256" key="5">
    <source>
        <dbReference type="ARBA" id="ARBA00022840"/>
    </source>
</evidence>
<dbReference type="PANTHER" id="PTHR42781">
    <property type="entry name" value="SPERMIDINE/PUTRESCINE IMPORT ATP-BINDING PROTEIN POTA"/>
    <property type="match status" value="1"/>
</dbReference>
<keyword evidence="1" id="KW-0813">Transport</keyword>
<dbReference type="InterPro" id="IPR003593">
    <property type="entry name" value="AAA+_ATPase"/>
</dbReference>
<dbReference type="OrthoDB" id="9802264at2"/>
<reference evidence="10 11" key="1">
    <citation type="submission" date="2018-06" db="EMBL/GenBank/DDBJ databases">
        <title>Genomic Encyclopedia of Archaeal and Bacterial Type Strains, Phase II (KMG-II): from individual species to whole genera.</title>
        <authorList>
            <person name="Goeker M."/>
        </authorList>
    </citation>
    <scope>NUCLEOTIDE SEQUENCE [LARGE SCALE GENOMIC DNA]</scope>
    <source>
        <strain evidence="10 11">DSM 22009</strain>
    </source>
</reference>
<dbReference type="AlphaFoldDB" id="A0A2W7NQX7"/>
<dbReference type="Pfam" id="PF00005">
    <property type="entry name" value="ABC_tran"/>
    <property type="match status" value="1"/>
</dbReference>
<name>A0A2W7NQX7_9RHOB</name>
<dbReference type="PROSITE" id="PS50893">
    <property type="entry name" value="ABC_TRANSPORTER_2"/>
    <property type="match status" value="1"/>
</dbReference>
<evidence type="ECO:0000256" key="2">
    <source>
        <dbReference type="ARBA" id="ARBA00022475"/>
    </source>
</evidence>
<feature type="region of interest" description="Disordered" evidence="8">
    <location>
        <begin position="212"/>
        <end position="231"/>
    </location>
</feature>
<proteinExistence type="predicted"/>
<evidence type="ECO:0000313" key="11">
    <source>
        <dbReference type="Proteomes" id="UP000248916"/>
    </source>
</evidence>
<keyword evidence="11" id="KW-1185">Reference proteome</keyword>
<dbReference type="SMART" id="SM00382">
    <property type="entry name" value="AAA"/>
    <property type="match status" value="1"/>
</dbReference>
<feature type="domain" description="ABC transporter" evidence="9">
    <location>
        <begin position="1"/>
        <end position="230"/>
    </location>
</feature>
<organism evidence="10 11">
    <name type="scientific">Palleronia aestuarii</name>
    <dbReference type="NCBI Taxonomy" id="568105"/>
    <lineage>
        <taxon>Bacteria</taxon>
        <taxon>Pseudomonadati</taxon>
        <taxon>Pseudomonadota</taxon>
        <taxon>Alphaproteobacteria</taxon>
        <taxon>Rhodobacterales</taxon>
        <taxon>Roseobacteraceae</taxon>
        <taxon>Palleronia</taxon>
    </lineage>
</organism>
<dbReference type="InterPro" id="IPR027417">
    <property type="entry name" value="P-loop_NTPase"/>
</dbReference>
<dbReference type="PROSITE" id="PS00211">
    <property type="entry name" value="ABC_TRANSPORTER_1"/>
    <property type="match status" value="1"/>
</dbReference>
<dbReference type="Gene3D" id="3.40.50.300">
    <property type="entry name" value="P-loop containing nucleotide triphosphate hydrolases"/>
    <property type="match status" value="1"/>
</dbReference>
<evidence type="ECO:0000256" key="1">
    <source>
        <dbReference type="ARBA" id="ARBA00022448"/>
    </source>
</evidence>
<evidence type="ECO:0000256" key="8">
    <source>
        <dbReference type="SAM" id="MobiDB-lite"/>
    </source>
</evidence>
<dbReference type="PANTHER" id="PTHR42781:SF1">
    <property type="entry name" value="THIAMINE IMPORT ATP-BINDING PROTEIN THIQ"/>
    <property type="match status" value="1"/>
</dbReference>
<evidence type="ECO:0000313" key="10">
    <source>
        <dbReference type="EMBL" id="PZX19034.1"/>
    </source>
</evidence>
<evidence type="ECO:0000256" key="6">
    <source>
        <dbReference type="ARBA" id="ARBA00022967"/>
    </source>
</evidence>
<dbReference type="GO" id="GO:0005524">
    <property type="term" value="F:ATP binding"/>
    <property type="evidence" value="ECO:0007669"/>
    <property type="project" value="UniProtKB-KW"/>
</dbReference>
<keyword evidence="2" id="KW-1003">Cell membrane</keyword>
<keyword evidence="7" id="KW-0472">Membrane</keyword>